<feature type="compositionally biased region" description="Basic and acidic residues" evidence="1">
    <location>
        <begin position="48"/>
        <end position="62"/>
    </location>
</feature>
<accession>A0AAX4H4Y3</accession>
<dbReference type="EMBL" id="CP138894">
    <property type="protein sequence ID" value="WPK23540.1"/>
    <property type="molecule type" value="Genomic_DNA"/>
</dbReference>
<dbReference type="AlphaFoldDB" id="A0AAX4H4Y3"/>
<evidence type="ECO:0000313" key="2">
    <source>
        <dbReference type="EMBL" id="WPK23540.1"/>
    </source>
</evidence>
<dbReference type="Proteomes" id="UP001338582">
    <property type="component" value="Chromosome 1"/>
</dbReference>
<feature type="region of interest" description="Disordered" evidence="1">
    <location>
        <begin position="39"/>
        <end position="62"/>
    </location>
</feature>
<dbReference type="KEGG" id="asau:88171849"/>
<organism evidence="2 3">
    <name type="scientific">Australozyma saopauloensis</name>
    <dbReference type="NCBI Taxonomy" id="291208"/>
    <lineage>
        <taxon>Eukaryota</taxon>
        <taxon>Fungi</taxon>
        <taxon>Dikarya</taxon>
        <taxon>Ascomycota</taxon>
        <taxon>Saccharomycotina</taxon>
        <taxon>Pichiomycetes</taxon>
        <taxon>Metschnikowiaceae</taxon>
        <taxon>Australozyma</taxon>
    </lineage>
</organism>
<dbReference type="GeneID" id="88171849"/>
<reference evidence="2 3" key="1">
    <citation type="submission" date="2023-10" db="EMBL/GenBank/DDBJ databases">
        <title>Draft Genome Sequence of Candida saopaulonensis from a very Premature Infant with Sepsis.</title>
        <authorList>
            <person name="Ning Y."/>
            <person name="Dai R."/>
            <person name="Xiao M."/>
            <person name="Xu Y."/>
            <person name="Yan Q."/>
            <person name="Zhang L."/>
        </authorList>
    </citation>
    <scope>NUCLEOTIDE SEQUENCE [LARGE SCALE GENOMIC DNA]</scope>
    <source>
        <strain evidence="2 3">19XY460</strain>
    </source>
</reference>
<protein>
    <submittedName>
        <fullName evidence="2">Uncharacterized protein</fullName>
    </submittedName>
</protein>
<name>A0AAX4H4Y3_9ASCO</name>
<dbReference type="RefSeq" id="XP_062875926.1">
    <property type="nucleotide sequence ID" value="XM_063019856.1"/>
</dbReference>
<evidence type="ECO:0000313" key="3">
    <source>
        <dbReference type="Proteomes" id="UP001338582"/>
    </source>
</evidence>
<evidence type="ECO:0000256" key="1">
    <source>
        <dbReference type="SAM" id="MobiDB-lite"/>
    </source>
</evidence>
<sequence>MFLFRAQLTTLSNSGTFRLEKLSLLCNTPIWSPRSHSITTVSSLQQLRETRKSEYGTSPREK</sequence>
<proteinExistence type="predicted"/>
<gene>
    <name evidence="2" type="ORF">PUMCH_000781</name>
</gene>
<keyword evidence="3" id="KW-1185">Reference proteome</keyword>